<evidence type="ECO:0000256" key="10">
    <source>
        <dbReference type="ARBA" id="ARBA00023136"/>
    </source>
</evidence>
<keyword evidence="10 11" id="KW-0472">Membrane</keyword>
<feature type="transmembrane region" description="Helical" evidence="11">
    <location>
        <begin position="12"/>
        <end position="32"/>
    </location>
</feature>
<evidence type="ECO:0000256" key="2">
    <source>
        <dbReference type="ARBA" id="ARBA00022475"/>
    </source>
</evidence>
<dbReference type="InterPro" id="IPR003594">
    <property type="entry name" value="HATPase_dom"/>
</dbReference>
<dbReference type="AlphaFoldDB" id="A0A3B0XXJ3"/>
<reference evidence="13" key="1">
    <citation type="submission" date="2018-06" db="EMBL/GenBank/DDBJ databases">
        <authorList>
            <person name="Zhirakovskaya E."/>
        </authorList>
    </citation>
    <scope>NUCLEOTIDE SEQUENCE</scope>
</reference>
<dbReference type="Pfam" id="PF02518">
    <property type="entry name" value="HATPase_c"/>
    <property type="match status" value="1"/>
</dbReference>
<dbReference type="SUPFAM" id="SSF55874">
    <property type="entry name" value="ATPase domain of HSP90 chaperone/DNA topoisomerase II/histidine kinase"/>
    <property type="match status" value="1"/>
</dbReference>
<feature type="transmembrane region" description="Helical" evidence="11">
    <location>
        <begin position="157"/>
        <end position="176"/>
    </location>
</feature>
<dbReference type="InterPro" id="IPR011620">
    <property type="entry name" value="Sig_transdc_His_kinase_LytS_TM"/>
</dbReference>
<keyword evidence="5" id="KW-0547">Nucleotide-binding</keyword>
<keyword evidence="2" id="KW-1003">Cell membrane</keyword>
<name>A0A3B0XXJ3_9ZZZZ</name>
<dbReference type="Gene3D" id="3.30.565.10">
    <property type="entry name" value="Histidine kinase-like ATPase, C-terminal domain"/>
    <property type="match status" value="1"/>
</dbReference>
<dbReference type="Pfam" id="PF06580">
    <property type="entry name" value="His_kinase"/>
    <property type="match status" value="1"/>
</dbReference>
<dbReference type="SMART" id="SM00387">
    <property type="entry name" value="HATPase_c"/>
    <property type="match status" value="1"/>
</dbReference>
<dbReference type="GO" id="GO:0000155">
    <property type="term" value="F:phosphorelay sensor kinase activity"/>
    <property type="evidence" value="ECO:0007669"/>
    <property type="project" value="InterPro"/>
</dbReference>
<evidence type="ECO:0000256" key="4">
    <source>
        <dbReference type="ARBA" id="ARBA00022692"/>
    </source>
</evidence>
<protein>
    <recommendedName>
        <fullName evidence="12">Histidine kinase/HSP90-like ATPase domain-containing protein</fullName>
    </recommendedName>
</protein>
<organism evidence="13">
    <name type="scientific">hydrothermal vent metagenome</name>
    <dbReference type="NCBI Taxonomy" id="652676"/>
    <lineage>
        <taxon>unclassified sequences</taxon>
        <taxon>metagenomes</taxon>
        <taxon>ecological metagenomes</taxon>
    </lineage>
</organism>
<evidence type="ECO:0000256" key="11">
    <source>
        <dbReference type="SAM" id="Phobius"/>
    </source>
</evidence>
<proteinExistence type="predicted"/>
<dbReference type="PANTHER" id="PTHR34220:SF7">
    <property type="entry name" value="SENSOR HISTIDINE KINASE YPDA"/>
    <property type="match status" value="1"/>
</dbReference>
<dbReference type="EMBL" id="UOFH01000166">
    <property type="protein sequence ID" value="VAW60906.1"/>
    <property type="molecule type" value="Genomic_DNA"/>
</dbReference>
<keyword evidence="3" id="KW-0808">Transferase</keyword>
<feature type="transmembrane region" description="Helical" evidence="11">
    <location>
        <begin position="94"/>
        <end position="116"/>
    </location>
</feature>
<keyword evidence="7" id="KW-0067">ATP-binding</keyword>
<dbReference type="InterPro" id="IPR010559">
    <property type="entry name" value="Sig_transdc_His_kin_internal"/>
</dbReference>
<sequence length="437" mass="48784">MIVNWFDYVTLLLQGSSVVITAGVLLFGIPVLREQLLSHKTFHPKQLIIIFLFGLLAIYGTHAGKVISIGGNLEPVVWSLTLQPDQAVINFRDMIVVTAGLISGPWVGLIVGSIAGLERYSLGGFTALPCAIMSIISGLLAGLFRRYSANMIPPYKAAMIGATAIFFQMLLILLLANPISDAISLVKHTGVPMLITTAIGCYAFQQVMHGLNKIRLQLETRETKIRAQRAEIRALNAKIEPHFIMNTLNSIKTLIRVDQDKARHYVCLLGDFLHETRDYATQDTITIETELKHVQKYIDFQLLRFPTTINYHVHVNPTSLVEFNLPPRSILTLIENSLMHGFKEKKQIKEINIHIYLKNKKLVISVEDNGIGITNKKIKDLGNKPTKSNHEHGGLGLYDLKNTLRKHYGSESNLSLSCLTDTKKTIVKLIIPVHINA</sequence>
<accession>A0A3B0XXJ3</accession>
<dbReference type="Gene3D" id="1.10.1760.20">
    <property type="match status" value="1"/>
</dbReference>
<evidence type="ECO:0000256" key="5">
    <source>
        <dbReference type="ARBA" id="ARBA00022741"/>
    </source>
</evidence>
<evidence type="ECO:0000256" key="9">
    <source>
        <dbReference type="ARBA" id="ARBA00023012"/>
    </source>
</evidence>
<keyword evidence="8 11" id="KW-1133">Transmembrane helix</keyword>
<dbReference type="PANTHER" id="PTHR34220">
    <property type="entry name" value="SENSOR HISTIDINE KINASE YPDA"/>
    <property type="match status" value="1"/>
</dbReference>
<keyword evidence="4 11" id="KW-0812">Transmembrane</keyword>
<evidence type="ECO:0000256" key="1">
    <source>
        <dbReference type="ARBA" id="ARBA00004651"/>
    </source>
</evidence>
<evidence type="ECO:0000256" key="7">
    <source>
        <dbReference type="ARBA" id="ARBA00022840"/>
    </source>
</evidence>
<dbReference type="Pfam" id="PF07694">
    <property type="entry name" value="5TM-5TMR_LYT"/>
    <property type="match status" value="1"/>
</dbReference>
<dbReference type="GO" id="GO:0071555">
    <property type="term" value="P:cell wall organization"/>
    <property type="evidence" value="ECO:0007669"/>
    <property type="project" value="InterPro"/>
</dbReference>
<evidence type="ECO:0000256" key="8">
    <source>
        <dbReference type="ARBA" id="ARBA00022989"/>
    </source>
</evidence>
<dbReference type="GO" id="GO:0005886">
    <property type="term" value="C:plasma membrane"/>
    <property type="evidence" value="ECO:0007669"/>
    <property type="project" value="UniProtKB-SubCell"/>
</dbReference>
<evidence type="ECO:0000256" key="6">
    <source>
        <dbReference type="ARBA" id="ARBA00022777"/>
    </source>
</evidence>
<keyword evidence="6" id="KW-0418">Kinase</keyword>
<evidence type="ECO:0000313" key="13">
    <source>
        <dbReference type="EMBL" id="VAW60906.1"/>
    </source>
</evidence>
<gene>
    <name evidence="13" type="ORF">MNBD_GAMMA08-898</name>
</gene>
<feature type="transmembrane region" description="Helical" evidence="11">
    <location>
        <begin position="44"/>
        <end position="60"/>
    </location>
</feature>
<dbReference type="InterPro" id="IPR036890">
    <property type="entry name" value="HATPase_C_sf"/>
</dbReference>
<evidence type="ECO:0000259" key="12">
    <source>
        <dbReference type="SMART" id="SM00387"/>
    </source>
</evidence>
<feature type="transmembrane region" description="Helical" evidence="11">
    <location>
        <begin position="122"/>
        <end position="145"/>
    </location>
</feature>
<keyword evidence="9" id="KW-0902">Two-component regulatory system</keyword>
<comment type="subcellular location">
    <subcellularLocation>
        <location evidence="1">Cell membrane</location>
        <topology evidence="1">Multi-pass membrane protein</topology>
    </subcellularLocation>
</comment>
<evidence type="ECO:0000256" key="3">
    <source>
        <dbReference type="ARBA" id="ARBA00022679"/>
    </source>
</evidence>
<feature type="domain" description="Histidine kinase/HSP90-like ATPase" evidence="12">
    <location>
        <begin position="325"/>
        <end position="435"/>
    </location>
</feature>
<dbReference type="InterPro" id="IPR050640">
    <property type="entry name" value="Bact_2-comp_sensor_kinase"/>
</dbReference>
<dbReference type="GO" id="GO:0005524">
    <property type="term" value="F:ATP binding"/>
    <property type="evidence" value="ECO:0007669"/>
    <property type="project" value="UniProtKB-KW"/>
</dbReference>
<feature type="transmembrane region" description="Helical" evidence="11">
    <location>
        <begin position="182"/>
        <end position="204"/>
    </location>
</feature>